<name>A0A255XMZ2_9PROT</name>
<dbReference type="OrthoDB" id="194599at2"/>
<reference evidence="5 6" key="1">
    <citation type="submission" date="2017-07" db="EMBL/GenBank/DDBJ databases">
        <title>Elstera cyanobacteriorum sp. nov., a novel bacterium isolated from cyanobacterial aggregates in a eutrophic lake.</title>
        <authorList>
            <person name="Cai H."/>
        </authorList>
    </citation>
    <scope>NUCLEOTIDE SEQUENCE [LARGE SCALE GENOMIC DNA]</scope>
    <source>
        <strain evidence="5 6">TH019</strain>
    </source>
</reference>
<sequence length="104" mass="11315">MAVLPLADMEAKAEEASRVLTAMANPKRLLTLCHLLEGEKSVGALAEAVELAQAALSQHLGKMRALGLVETRRDGQTIYYRLASAEVRAILETLYRLYCAPDCA</sequence>
<dbReference type="InterPro" id="IPR051081">
    <property type="entry name" value="HTH_MetalResp_TranReg"/>
</dbReference>
<evidence type="ECO:0000313" key="5">
    <source>
        <dbReference type="EMBL" id="OYQ18251.1"/>
    </source>
</evidence>
<keyword evidence="1" id="KW-0805">Transcription regulation</keyword>
<dbReference type="InterPro" id="IPR036388">
    <property type="entry name" value="WH-like_DNA-bd_sf"/>
</dbReference>
<dbReference type="Gene3D" id="1.10.10.10">
    <property type="entry name" value="Winged helix-like DNA-binding domain superfamily/Winged helix DNA-binding domain"/>
    <property type="match status" value="1"/>
</dbReference>
<dbReference type="EMBL" id="NOXS01000033">
    <property type="protein sequence ID" value="OYQ18251.1"/>
    <property type="molecule type" value="Genomic_DNA"/>
</dbReference>
<dbReference type="GO" id="GO:0003677">
    <property type="term" value="F:DNA binding"/>
    <property type="evidence" value="ECO:0007669"/>
    <property type="project" value="UniProtKB-KW"/>
</dbReference>
<dbReference type="GO" id="GO:0003700">
    <property type="term" value="F:DNA-binding transcription factor activity"/>
    <property type="evidence" value="ECO:0007669"/>
    <property type="project" value="InterPro"/>
</dbReference>
<dbReference type="PANTHER" id="PTHR33154:SF28">
    <property type="entry name" value="HTH-TYPE TRANSCRIPTIONAL REGULATOR YGAV-RELATED"/>
    <property type="match status" value="1"/>
</dbReference>
<dbReference type="SUPFAM" id="SSF46785">
    <property type="entry name" value="Winged helix' DNA-binding domain"/>
    <property type="match status" value="1"/>
</dbReference>
<dbReference type="SMART" id="SM00418">
    <property type="entry name" value="HTH_ARSR"/>
    <property type="match status" value="1"/>
</dbReference>
<proteinExistence type="predicted"/>
<dbReference type="InterPro" id="IPR036390">
    <property type="entry name" value="WH_DNA-bd_sf"/>
</dbReference>
<comment type="caution">
    <text evidence="5">The sequence shown here is derived from an EMBL/GenBank/DDBJ whole genome shotgun (WGS) entry which is preliminary data.</text>
</comment>
<gene>
    <name evidence="5" type="ORF">CHR90_14165</name>
</gene>
<feature type="domain" description="HTH arsR-type" evidence="4">
    <location>
        <begin position="8"/>
        <end position="102"/>
    </location>
</feature>
<dbReference type="PANTHER" id="PTHR33154">
    <property type="entry name" value="TRANSCRIPTIONAL REGULATOR, ARSR FAMILY"/>
    <property type="match status" value="1"/>
</dbReference>
<protein>
    <submittedName>
        <fullName evidence="5">Transcriptional regulator</fullName>
    </submittedName>
</protein>
<dbReference type="InterPro" id="IPR001845">
    <property type="entry name" value="HTH_ArsR_DNA-bd_dom"/>
</dbReference>
<dbReference type="Proteomes" id="UP000216361">
    <property type="component" value="Unassembled WGS sequence"/>
</dbReference>
<evidence type="ECO:0000313" key="6">
    <source>
        <dbReference type="Proteomes" id="UP000216361"/>
    </source>
</evidence>
<evidence type="ECO:0000259" key="4">
    <source>
        <dbReference type="PROSITE" id="PS50987"/>
    </source>
</evidence>
<keyword evidence="2" id="KW-0238">DNA-binding</keyword>
<dbReference type="PRINTS" id="PR00778">
    <property type="entry name" value="HTHARSR"/>
</dbReference>
<organism evidence="5 6">
    <name type="scientific">Elstera cyanobacteriorum</name>
    <dbReference type="NCBI Taxonomy" id="2022747"/>
    <lineage>
        <taxon>Bacteria</taxon>
        <taxon>Pseudomonadati</taxon>
        <taxon>Pseudomonadota</taxon>
        <taxon>Alphaproteobacteria</taxon>
        <taxon>Rhodospirillales</taxon>
        <taxon>Rhodospirillaceae</taxon>
        <taxon>Elstera</taxon>
    </lineage>
</organism>
<dbReference type="CDD" id="cd00090">
    <property type="entry name" value="HTH_ARSR"/>
    <property type="match status" value="1"/>
</dbReference>
<evidence type="ECO:0000256" key="2">
    <source>
        <dbReference type="ARBA" id="ARBA00023125"/>
    </source>
</evidence>
<keyword evidence="6" id="KW-1185">Reference proteome</keyword>
<dbReference type="AlphaFoldDB" id="A0A255XMZ2"/>
<dbReference type="InterPro" id="IPR011991">
    <property type="entry name" value="ArsR-like_HTH"/>
</dbReference>
<evidence type="ECO:0000256" key="1">
    <source>
        <dbReference type="ARBA" id="ARBA00023015"/>
    </source>
</evidence>
<dbReference type="NCBIfam" id="NF033788">
    <property type="entry name" value="HTH_metalloreg"/>
    <property type="match status" value="1"/>
</dbReference>
<keyword evidence="3" id="KW-0804">Transcription</keyword>
<evidence type="ECO:0000256" key="3">
    <source>
        <dbReference type="ARBA" id="ARBA00023163"/>
    </source>
</evidence>
<dbReference type="Pfam" id="PF01022">
    <property type="entry name" value="HTH_5"/>
    <property type="match status" value="1"/>
</dbReference>
<dbReference type="PROSITE" id="PS50987">
    <property type="entry name" value="HTH_ARSR_2"/>
    <property type="match status" value="1"/>
</dbReference>
<accession>A0A255XMZ2</accession>